<organism evidence="2 3">
    <name type="scientific">Lysinibacillus telephonicus</name>
    <dbReference type="NCBI Taxonomy" id="1714840"/>
    <lineage>
        <taxon>Bacteria</taxon>
        <taxon>Bacillati</taxon>
        <taxon>Bacillota</taxon>
        <taxon>Bacilli</taxon>
        <taxon>Bacillales</taxon>
        <taxon>Bacillaceae</taxon>
        <taxon>Lysinibacillus</taxon>
    </lineage>
</organism>
<dbReference type="AlphaFoldDB" id="A0A431UU64"/>
<reference evidence="2 3" key="1">
    <citation type="submission" date="2018-12" db="EMBL/GenBank/DDBJ databases">
        <authorList>
            <person name="Yu L."/>
        </authorList>
    </citation>
    <scope>NUCLEOTIDE SEQUENCE [LARGE SCALE GENOMIC DNA]</scope>
    <source>
        <strain evidence="2 3">S5H2222</strain>
    </source>
</reference>
<name>A0A431UU64_9BACI</name>
<keyword evidence="1" id="KW-0472">Membrane</keyword>
<accession>A0A431UU64</accession>
<evidence type="ECO:0000256" key="1">
    <source>
        <dbReference type="SAM" id="Phobius"/>
    </source>
</evidence>
<gene>
    <name evidence="2" type="ORF">EKG35_06685</name>
</gene>
<evidence type="ECO:0000313" key="2">
    <source>
        <dbReference type="EMBL" id="RTQ93989.1"/>
    </source>
</evidence>
<dbReference type="Proteomes" id="UP000276349">
    <property type="component" value="Unassembled WGS sequence"/>
</dbReference>
<protein>
    <submittedName>
        <fullName evidence="2">Uncharacterized protein</fullName>
    </submittedName>
</protein>
<keyword evidence="1" id="KW-0812">Transmembrane</keyword>
<keyword evidence="3" id="KW-1185">Reference proteome</keyword>
<dbReference type="EMBL" id="RXNR01000014">
    <property type="protein sequence ID" value="RTQ93989.1"/>
    <property type="molecule type" value="Genomic_DNA"/>
</dbReference>
<feature type="transmembrane region" description="Helical" evidence="1">
    <location>
        <begin position="6"/>
        <end position="23"/>
    </location>
</feature>
<sequence length="68" mass="7716">MTIAVLGSIFLWIISLLILYFVISSAVKDGIDKSEVGQIIINKYGDKEKIVPISDEEIEKELEDEFKK</sequence>
<comment type="caution">
    <text evidence="2">The sequence shown here is derived from an EMBL/GenBank/DDBJ whole genome shotgun (WGS) entry which is preliminary data.</text>
</comment>
<keyword evidence="1" id="KW-1133">Transmembrane helix</keyword>
<dbReference type="OrthoDB" id="2439508at2"/>
<evidence type="ECO:0000313" key="3">
    <source>
        <dbReference type="Proteomes" id="UP000276349"/>
    </source>
</evidence>
<proteinExistence type="predicted"/>
<dbReference type="RefSeq" id="WP_126293670.1">
    <property type="nucleotide sequence ID" value="NZ_CP155468.1"/>
</dbReference>